<dbReference type="NCBIfam" id="NF006294">
    <property type="entry name" value="PRK08477.1"/>
    <property type="match status" value="1"/>
</dbReference>
<dbReference type="AlphaFoldDB" id="A0A1X9SNX9"/>
<dbReference type="EMBL" id="CP015578">
    <property type="protein sequence ID" value="ARQ97951.1"/>
    <property type="molecule type" value="Genomic_DNA"/>
</dbReference>
<dbReference type="GO" id="GO:0005737">
    <property type="term" value="C:cytoplasm"/>
    <property type="evidence" value="ECO:0007669"/>
    <property type="project" value="TreeGrafter"/>
</dbReference>
<evidence type="ECO:0000259" key="2">
    <source>
        <dbReference type="PROSITE" id="PS51733"/>
    </source>
</evidence>
<dbReference type="EC" id="6.3.4.15" evidence="3"/>
<sequence length="211" mass="23828">MEIEYLCECESTQTKLINDIKSLQKSPPCAIIADSQSFGIGSRANSWDSPRGNLYLSFAIDESELPSDLAPASASIYFAFILVLALRDKGSKTWLKWPNDLYLANRKIAGIITTKINNIYICGIGLNLTNCPNYADCLDIEFSRDDIVDLYFKSLSTKPKWKQIFSKYLIEFELSKSFSIHIDDKEVSLNDAKLENDGSIIINNKRVYSAR</sequence>
<dbReference type="RefSeq" id="WP_100590833.1">
    <property type="nucleotide sequence ID" value="NZ_CP015578.1"/>
</dbReference>
<reference evidence="4" key="1">
    <citation type="journal article" date="2017" name="Genome Biol. Evol.">
        <title>Comparative Genomic Analysis Identifies a Campylobacter Clade Deficient in Selenium Metabolism.</title>
        <authorList>
            <person name="Miller W.G."/>
            <person name="Yee E."/>
            <person name="Lopes B.S."/>
            <person name="Chapman M.H."/>
            <person name="Huynh S."/>
            <person name="Bono J.L."/>
            <person name="Parker C.T."/>
            <person name="Strachan N.J.C."/>
            <person name="Forbes K.J."/>
        </authorList>
    </citation>
    <scope>NUCLEOTIDE SEQUENCE [LARGE SCALE GENOMIC DNA]</scope>
    <source>
        <strain evidence="4">NCTC 13004</strain>
    </source>
</reference>
<organism evidence="3 4">
    <name type="scientific">Campylobacter lanienae NCTC 13004</name>
    <dbReference type="NCBI Taxonomy" id="1031753"/>
    <lineage>
        <taxon>Bacteria</taxon>
        <taxon>Pseudomonadati</taxon>
        <taxon>Campylobacterota</taxon>
        <taxon>Epsilonproteobacteria</taxon>
        <taxon>Campylobacterales</taxon>
        <taxon>Campylobacteraceae</taxon>
        <taxon>Campylobacter</taxon>
    </lineage>
</organism>
<evidence type="ECO:0000256" key="1">
    <source>
        <dbReference type="ARBA" id="ARBA00022598"/>
    </source>
</evidence>
<dbReference type="KEGG" id="clx:CLAN_1227"/>
<dbReference type="InterPro" id="IPR045864">
    <property type="entry name" value="aa-tRNA-synth_II/BPL/LPL"/>
</dbReference>
<dbReference type="PROSITE" id="PS51733">
    <property type="entry name" value="BPL_LPL_CATALYTIC"/>
    <property type="match status" value="1"/>
</dbReference>
<dbReference type="GeneID" id="46921695"/>
<feature type="domain" description="BPL/LPL catalytic" evidence="2">
    <location>
        <begin position="1"/>
        <end position="173"/>
    </location>
</feature>
<dbReference type="SUPFAM" id="SSF55681">
    <property type="entry name" value="Class II aaRS and biotin synthetases"/>
    <property type="match status" value="1"/>
</dbReference>
<dbReference type="Gene3D" id="3.30.930.10">
    <property type="entry name" value="Bira Bifunctional Protein, Domain 2"/>
    <property type="match status" value="1"/>
</dbReference>
<evidence type="ECO:0000313" key="3">
    <source>
        <dbReference type="EMBL" id="ARQ97951.1"/>
    </source>
</evidence>
<gene>
    <name evidence="3" type="primary">birA</name>
    <name evidence="3" type="ORF">CLAN_1227</name>
</gene>
<protein>
    <submittedName>
        <fullName evidence="3">Biotin-[acetyl-CoA-carboxylase] ligase</fullName>
        <ecNumber evidence="3">6.3.4.15</ecNumber>
    </submittedName>
</protein>
<dbReference type="PANTHER" id="PTHR12835:SF5">
    <property type="entry name" value="BIOTIN--PROTEIN LIGASE"/>
    <property type="match status" value="1"/>
</dbReference>
<evidence type="ECO:0000313" key="4">
    <source>
        <dbReference type="Proteomes" id="UP000202031"/>
    </source>
</evidence>
<dbReference type="GO" id="GO:0004077">
    <property type="term" value="F:biotin--[biotin carboxyl-carrier protein] ligase activity"/>
    <property type="evidence" value="ECO:0007669"/>
    <property type="project" value="UniProtKB-EC"/>
</dbReference>
<dbReference type="Pfam" id="PF03099">
    <property type="entry name" value="BPL_LplA_LipB"/>
    <property type="match status" value="1"/>
</dbReference>
<accession>A0A1X9SNX9</accession>
<keyword evidence="1 3" id="KW-0436">Ligase</keyword>
<dbReference type="PANTHER" id="PTHR12835">
    <property type="entry name" value="BIOTIN PROTEIN LIGASE"/>
    <property type="match status" value="1"/>
</dbReference>
<dbReference type="Proteomes" id="UP000202031">
    <property type="component" value="Chromosome"/>
</dbReference>
<reference evidence="4" key="2">
    <citation type="journal article" date="2017" name="Genome Biol. Evol.">
        <title>Comparative genomic analysis identifies a Campylobacter clade deficient in selenium metabolism.</title>
        <authorList>
            <person name="Miller W.G."/>
            <person name="Yee E."/>
            <person name="Lopes B.S."/>
            <person name="Chapman M.H."/>
            <person name="Huynh S."/>
            <person name="Bono J.L."/>
            <person name="Parker C.T."/>
            <person name="Strachan N.J.C."/>
            <person name="Forbes K.J."/>
        </authorList>
    </citation>
    <scope>NUCLEOTIDE SEQUENCE [LARGE SCALE GENOMIC DNA]</scope>
    <source>
        <strain evidence="4">NCTC 13004</strain>
    </source>
</reference>
<dbReference type="InterPro" id="IPR004408">
    <property type="entry name" value="Biotin_CoA_COase_ligase"/>
</dbReference>
<dbReference type="InterPro" id="IPR004143">
    <property type="entry name" value="BPL_LPL_catalytic"/>
</dbReference>
<proteinExistence type="predicted"/>
<dbReference type="NCBIfam" id="TIGR00121">
    <property type="entry name" value="birA_ligase"/>
    <property type="match status" value="1"/>
</dbReference>
<name>A0A1X9SNX9_9BACT</name>